<sequence>MDWVPSWVPGSLGRAILVFLRRPHHAMDDKKALCVSLVMHPWLTLWQDVLLSATNVRSPVFLTFCCSLLNLSCSPPLRTPEHSFDVHVLRTFTRELNAWIVRLQATSPHASDTINQVIYALNHTFHDVEQSYLIWRNERVQTILQHGFQYARARIQAALYRRERGRPAATFPAIFPSFQFAQYAGGSNPSPTRGLPPAQADGSYYQANTYGVAAPAPNPWNSPQPQAAQFPTQNTYPRRTESLSPQHPGALAGYAASGFAPDGAAGRMIDYPPPAYPPTNWKPPDPVPGSAPVPPGATAAVEVAIRYLEAVNKAINICIDLDAM</sequence>
<gene>
    <name evidence="2" type="ORF">DFH94DRAFT_708264</name>
</gene>
<reference evidence="2" key="2">
    <citation type="journal article" date="2020" name="Nat. Commun.">
        <title>Large-scale genome sequencing of mycorrhizal fungi provides insights into the early evolution of symbiotic traits.</title>
        <authorList>
            <person name="Miyauchi S."/>
            <person name="Kiss E."/>
            <person name="Kuo A."/>
            <person name="Drula E."/>
            <person name="Kohler A."/>
            <person name="Sanchez-Garcia M."/>
            <person name="Morin E."/>
            <person name="Andreopoulos B."/>
            <person name="Barry K.W."/>
            <person name="Bonito G."/>
            <person name="Buee M."/>
            <person name="Carver A."/>
            <person name="Chen C."/>
            <person name="Cichocki N."/>
            <person name="Clum A."/>
            <person name="Culley D."/>
            <person name="Crous P.W."/>
            <person name="Fauchery L."/>
            <person name="Girlanda M."/>
            <person name="Hayes R.D."/>
            <person name="Keri Z."/>
            <person name="LaButti K."/>
            <person name="Lipzen A."/>
            <person name="Lombard V."/>
            <person name="Magnuson J."/>
            <person name="Maillard F."/>
            <person name="Murat C."/>
            <person name="Nolan M."/>
            <person name="Ohm R.A."/>
            <person name="Pangilinan J."/>
            <person name="Pereira M.F."/>
            <person name="Perotto S."/>
            <person name="Peter M."/>
            <person name="Pfister S."/>
            <person name="Riley R."/>
            <person name="Sitrit Y."/>
            <person name="Stielow J.B."/>
            <person name="Szollosi G."/>
            <person name="Zifcakova L."/>
            <person name="Stursova M."/>
            <person name="Spatafora J.W."/>
            <person name="Tedersoo L."/>
            <person name="Vaario L.M."/>
            <person name="Yamada A."/>
            <person name="Yan M."/>
            <person name="Wang P."/>
            <person name="Xu J."/>
            <person name="Bruns T."/>
            <person name="Baldrian P."/>
            <person name="Vilgalys R."/>
            <person name="Dunand C."/>
            <person name="Henrissat B."/>
            <person name="Grigoriev I.V."/>
            <person name="Hibbett D."/>
            <person name="Nagy L.G."/>
            <person name="Martin F.M."/>
        </authorList>
    </citation>
    <scope>NUCLEOTIDE SEQUENCE</scope>
    <source>
        <strain evidence="2">Prilba</strain>
    </source>
</reference>
<accession>A0A9P5TDE4</accession>
<comment type="caution">
    <text evidence="2">The sequence shown here is derived from an EMBL/GenBank/DDBJ whole genome shotgun (WGS) entry which is preliminary data.</text>
</comment>
<dbReference type="EMBL" id="WHVB01000002">
    <property type="protein sequence ID" value="KAF8485809.1"/>
    <property type="molecule type" value="Genomic_DNA"/>
</dbReference>
<protein>
    <submittedName>
        <fullName evidence="2">Uncharacterized protein</fullName>
    </submittedName>
</protein>
<reference evidence="2" key="1">
    <citation type="submission" date="2019-10" db="EMBL/GenBank/DDBJ databases">
        <authorList>
            <consortium name="DOE Joint Genome Institute"/>
            <person name="Kuo A."/>
            <person name="Miyauchi S."/>
            <person name="Kiss E."/>
            <person name="Drula E."/>
            <person name="Kohler A."/>
            <person name="Sanchez-Garcia M."/>
            <person name="Andreopoulos B."/>
            <person name="Barry K.W."/>
            <person name="Bonito G."/>
            <person name="Buee M."/>
            <person name="Carver A."/>
            <person name="Chen C."/>
            <person name="Cichocki N."/>
            <person name="Clum A."/>
            <person name="Culley D."/>
            <person name="Crous P.W."/>
            <person name="Fauchery L."/>
            <person name="Girlanda M."/>
            <person name="Hayes R."/>
            <person name="Keri Z."/>
            <person name="LaButti K."/>
            <person name="Lipzen A."/>
            <person name="Lombard V."/>
            <person name="Magnuson J."/>
            <person name="Maillard F."/>
            <person name="Morin E."/>
            <person name="Murat C."/>
            <person name="Nolan M."/>
            <person name="Ohm R."/>
            <person name="Pangilinan J."/>
            <person name="Pereira M."/>
            <person name="Perotto S."/>
            <person name="Peter M."/>
            <person name="Riley R."/>
            <person name="Sitrit Y."/>
            <person name="Stielow B."/>
            <person name="Szollosi G."/>
            <person name="Zifcakova L."/>
            <person name="Stursova M."/>
            <person name="Spatafora J.W."/>
            <person name="Tedersoo L."/>
            <person name="Vaario L.-M."/>
            <person name="Yamada A."/>
            <person name="Yan M."/>
            <person name="Wang P."/>
            <person name="Xu J."/>
            <person name="Bruns T."/>
            <person name="Baldrian P."/>
            <person name="Vilgalys R."/>
            <person name="Henrissat B."/>
            <person name="Grigoriev I.V."/>
            <person name="Hibbett D."/>
            <person name="Nagy L.G."/>
            <person name="Martin F.M."/>
        </authorList>
    </citation>
    <scope>NUCLEOTIDE SEQUENCE</scope>
    <source>
        <strain evidence="2">Prilba</strain>
    </source>
</reference>
<feature type="region of interest" description="Disordered" evidence="1">
    <location>
        <begin position="215"/>
        <end position="244"/>
    </location>
</feature>
<evidence type="ECO:0000313" key="2">
    <source>
        <dbReference type="EMBL" id="KAF8485809.1"/>
    </source>
</evidence>
<keyword evidence="3" id="KW-1185">Reference proteome</keyword>
<dbReference type="AlphaFoldDB" id="A0A9P5TDE4"/>
<dbReference type="OrthoDB" id="3159810at2759"/>
<proteinExistence type="predicted"/>
<evidence type="ECO:0000313" key="3">
    <source>
        <dbReference type="Proteomes" id="UP000759537"/>
    </source>
</evidence>
<organism evidence="2 3">
    <name type="scientific">Russula ochroleuca</name>
    <dbReference type="NCBI Taxonomy" id="152965"/>
    <lineage>
        <taxon>Eukaryota</taxon>
        <taxon>Fungi</taxon>
        <taxon>Dikarya</taxon>
        <taxon>Basidiomycota</taxon>
        <taxon>Agaricomycotina</taxon>
        <taxon>Agaricomycetes</taxon>
        <taxon>Russulales</taxon>
        <taxon>Russulaceae</taxon>
        <taxon>Russula</taxon>
    </lineage>
</organism>
<dbReference type="Proteomes" id="UP000759537">
    <property type="component" value="Unassembled WGS sequence"/>
</dbReference>
<feature type="compositionally biased region" description="Polar residues" evidence="1">
    <location>
        <begin position="223"/>
        <end position="244"/>
    </location>
</feature>
<evidence type="ECO:0000256" key="1">
    <source>
        <dbReference type="SAM" id="MobiDB-lite"/>
    </source>
</evidence>
<name>A0A9P5TDE4_9AGAM</name>